<dbReference type="Pfam" id="PF07700">
    <property type="entry name" value="HNOB"/>
    <property type="match status" value="1"/>
</dbReference>
<dbReference type="PANTHER" id="PTHR45655:SF13">
    <property type="entry name" value="SOLUBLE GUANYLATE CYCLASE GCY-32-RELATED"/>
    <property type="match status" value="1"/>
</dbReference>
<protein>
    <submittedName>
        <fullName evidence="2">Heme NO-binding domain-containing protein</fullName>
    </submittedName>
</protein>
<dbReference type="RefSeq" id="WP_229957481.1">
    <property type="nucleotide sequence ID" value="NZ_JAJJWI010000001.1"/>
</dbReference>
<gene>
    <name evidence="2" type="ORF">ACFSKU_19240</name>
</gene>
<reference evidence="3" key="1">
    <citation type="journal article" date="2019" name="Int. J. Syst. Evol. Microbiol.">
        <title>The Global Catalogue of Microorganisms (GCM) 10K type strain sequencing project: providing services to taxonomists for standard genome sequencing and annotation.</title>
        <authorList>
            <consortium name="The Broad Institute Genomics Platform"/>
            <consortium name="The Broad Institute Genome Sequencing Center for Infectious Disease"/>
            <person name="Wu L."/>
            <person name="Ma J."/>
        </authorList>
    </citation>
    <scope>NUCLEOTIDE SEQUENCE [LARGE SCALE GENOMIC DNA]</scope>
    <source>
        <strain evidence="3">JCM 16545</strain>
    </source>
</reference>
<dbReference type="InterPro" id="IPR011644">
    <property type="entry name" value="Heme_NO-bd"/>
</dbReference>
<dbReference type="EMBL" id="JBHUHV010000058">
    <property type="protein sequence ID" value="MFD2069029.1"/>
    <property type="molecule type" value="Genomic_DNA"/>
</dbReference>
<dbReference type="Proteomes" id="UP001597369">
    <property type="component" value="Unassembled WGS sequence"/>
</dbReference>
<comment type="caution">
    <text evidence="2">The sequence shown here is derived from an EMBL/GenBank/DDBJ whole genome shotgun (WGS) entry which is preliminary data.</text>
</comment>
<sequence>MHGFIFLQFKKFIQQEKGLQAWHSLIQNSNVSRGQFAATEIYPDEDLKALVNTAATTWNIPVSTLLEQLGSFLVPDLIDIYQLYINPTWRTLDLVEQTENSMHRAVRVSAPEATPPVLHVTRINATKLIIDYHSQRRMAQLAIGIIKGVSTYYNEADKISILMQEYSGGDRVQIEVNYTP</sequence>
<evidence type="ECO:0000313" key="3">
    <source>
        <dbReference type="Proteomes" id="UP001597369"/>
    </source>
</evidence>
<keyword evidence="3" id="KW-1185">Reference proteome</keyword>
<dbReference type="Gene3D" id="3.90.1520.10">
    <property type="entry name" value="H-NOX domain"/>
    <property type="match status" value="1"/>
</dbReference>
<dbReference type="SUPFAM" id="SSF111126">
    <property type="entry name" value="Ligand-binding domain in the NO signalling and Golgi transport"/>
    <property type="match status" value="1"/>
</dbReference>
<name>A0ABW4X312_9BACT</name>
<proteinExistence type="predicted"/>
<dbReference type="InterPro" id="IPR038158">
    <property type="entry name" value="H-NOX_domain_sf"/>
</dbReference>
<evidence type="ECO:0000313" key="2">
    <source>
        <dbReference type="EMBL" id="MFD2069029.1"/>
    </source>
</evidence>
<accession>A0ABW4X312</accession>
<dbReference type="PANTHER" id="PTHR45655">
    <property type="entry name" value="GUANYLATE CYCLASE SOLUBLE SUBUNIT BETA-2"/>
    <property type="match status" value="1"/>
</dbReference>
<evidence type="ECO:0000259" key="1">
    <source>
        <dbReference type="Pfam" id="PF07700"/>
    </source>
</evidence>
<organism evidence="2 3">
    <name type="scientific">Pontibacter silvestris</name>
    <dbReference type="NCBI Taxonomy" id="2305183"/>
    <lineage>
        <taxon>Bacteria</taxon>
        <taxon>Pseudomonadati</taxon>
        <taxon>Bacteroidota</taxon>
        <taxon>Cytophagia</taxon>
        <taxon>Cytophagales</taxon>
        <taxon>Hymenobacteraceae</taxon>
        <taxon>Pontibacter</taxon>
    </lineage>
</organism>
<dbReference type="InterPro" id="IPR024096">
    <property type="entry name" value="NO_sig/Golgi_transp_ligand-bd"/>
</dbReference>
<feature type="domain" description="Heme NO-binding" evidence="1">
    <location>
        <begin position="2"/>
        <end position="159"/>
    </location>
</feature>